<comment type="similarity">
    <text evidence="1">Belongs to the GAMAD family.</text>
</comment>
<dbReference type="SMART" id="SM00960">
    <property type="entry name" value="Robl_LC7"/>
    <property type="match status" value="1"/>
</dbReference>
<dbReference type="GO" id="GO:0032008">
    <property type="term" value="P:positive regulation of TOR signaling"/>
    <property type="evidence" value="ECO:0007669"/>
    <property type="project" value="InterPro"/>
</dbReference>
<dbReference type="OrthoDB" id="271745at2759"/>
<dbReference type="Pfam" id="PF03259">
    <property type="entry name" value="Robl_LC7"/>
    <property type="match status" value="1"/>
</dbReference>
<dbReference type="InterPro" id="IPR004942">
    <property type="entry name" value="Roadblock/LAMTOR2_dom"/>
</dbReference>
<evidence type="ECO:0000313" key="5">
    <source>
        <dbReference type="EMBL" id="CAD7226409.1"/>
    </source>
</evidence>
<dbReference type="Gene3D" id="3.30.450.30">
    <property type="entry name" value="Dynein light chain 2a, cytoplasmic"/>
    <property type="match status" value="1"/>
</dbReference>
<dbReference type="PROSITE" id="PS50157">
    <property type="entry name" value="ZINC_FINGER_C2H2_2"/>
    <property type="match status" value="1"/>
</dbReference>
<feature type="compositionally biased region" description="Low complexity" evidence="3">
    <location>
        <begin position="261"/>
        <end position="275"/>
    </location>
</feature>
<dbReference type="PANTHER" id="PTHR13323">
    <property type="entry name" value="LATE ENDOSOMAL/LYSOSOMAL MP1 INTERACTING PROTEIN"/>
    <property type="match status" value="1"/>
</dbReference>
<dbReference type="GO" id="GO:0060090">
    <property type="term" value="F:molecular adaptor activity"/>
    <property type="evidence" value="ECO:0007669"/>
    <property type="project" value="InterPro"/>
</dbReference>
<dbReference type="Gene3D" id="3.30.160.60">
    <property type="entry name" value="Classic Zinc Finger"/>
    <property type="match status" value="1"/>
</dbReference>
<dbReference type="InterPro" id="IPR036236">
    <property type="entry name" value="Znf_C2H2_sf"/>
</dbReference>
<dbReference type="GO" id="GO:0005085">
    <property type="term" value="F:guanyl-nucleotide exchange factor activity"/>
    <property type="evidence" value="ECO:0007669"/>
    <property type="project" value="InterPro"/>
</dbReference>
<feature type="compositionally biased region" description="Low complexity" evidence="3">
    <location>
        <begin position="384"/>
        <end position="402"/>
    </location>
</feature>
<dbReference type="SUPFAM" id="SSF57667">
    <property type="entry name" value="beta-beta-alpha zinc fingers"/>
    <property type="match status" value="1"/>
</dbReference>
<protein>
    <recommendedName>
        <fullName evidence="2">Ragulator complex protein LAMTOR2 homolog</fullName>
    </recommendedName>
</protein>
<dbReference type="FunFam" id="3.30.450.30:FF:000004">
    <property type="entry name" value="ragulator complex protein LAMTOR2"/>
    <property type="match status" value="1"/>
</dbReference>
<reference evidence="5" key="1">
    <citation type="submission" date="2020-11" db="EMBL/GenBank/DDBJ databases">
        <authorList>
            <person name="Tran Van P."/>
        </authorList>
    </citation>
    <scope>NUCLEOTIDE SEQUENCE</scope>
</reference>
<feature type="region of interest" description="Disordered" evidence="3">
    <location>
        <begin position="256"/>
        <end position="307"/>
    </location>
</feature>
<evidence type="ECO:0000256" key="1">
    <source>
        <dbReference type="ARBA" id="ARBA00007191"/>
    </source>
</evidence>
<organism evidence="5">
    <name type="scientific">Cyprideis torosa</name>
    <dbReference type="NCBI Taxonomy" id="163714"/>
    <lineage>
        <taxon>Eukaryota</taxon>
        <taxon>Metazoa</taxon>
        <taxon>Ecdysozoa</taxon>
        <taxon>Arthropoda</taxon>
        <taxon>Crustacea</taxon>
        <taxon>Oligostraca</taxon>
        <taxon>Ostracoda</taxon>
        <taxon>Podocopa</taxon>
        <taxon>Podocopida</taxon>
        <taxon>Cytherocopina</taxon>
        <taxon>Cytheroidea</taxon>
        <taxon>Cytherideidae</taxon>
        <taxon>Cyprideis</taxon>
    </lineage>
</organism>
<gene>
    <name evidence="5" type="ORF">CTOB1V02_LOCUS4327</name>
</gene>
<evidence type="ECO:0000256" key="3">
    <source>
        <dbReference type="SAM" id="MobiDB-lite"/>
    </source>
</evidence>
<feature type="region of interest" description="Disordered" evidence="3">
    <location>
        <begin position="354"/>
        <end position="413"/>
    </location>
</feature>
<proteinExistence type="inferred from homology"/>
<dbReference type="PROSITE" id="PS00028">
    <property type="entry name" value="ZINC_FINGER_C2H2_1"/>
    <property type="match status" value="1"/>
</dbReference>
<feature type="domain" description="C2H2-type" evidence="4">
    <location>
        <begin position="202"/>
        <end position="229"/>
    </location>
</feature>
<name>A0A7R8ZJQ0_9CRUS</name>
<evidence type="ECO:0000259" key="4">
    <source>
        <dbReference type="PROSITE" id="PS50157"/>
    </source>
</evidence>
<evidence type="ECO:0000256" key="2">
    <source>
        <dbReference type="ARBA" id="ARBA00072715"/>
    </source>
</evidence>
<sequence>MSMCMIRTKVLTEVLSQVNTGGVLTALLLNSEGALLAYSGTSQDKNQQRDVKIKAAIASNVWSALDRNGKVAFLEDELESVLIENDFGLICVAKVANLLLCLHAKEGVGFGMLQLKTQALIEYLQEPLMQYYVDDDAEVLLVDNNVLFKTKKDLKQHYLKVHGEKKFVCEKCDSRFPMLRLLREHINKRCVSALAAAERNDIKCLTCSQVFSSSDELLDHSRTMAHAMPVVMLPVPSIQTKVSSSTVEGGRIIRPILPKMPSSSDTSSSGPDFFTGAAADSQNSPPPHKQMRLTVPNQSPAKNPRSSSSHYMAAYALVELGLSLGTNATPSKISVGIQTMLEDVTPPKSAVRKLCSPRAGGGGGGRKISSGVQTRMRGRRKKNTAVTQTQTAHAPATAVVQQETSTQVGPVSPRTPPIDVAEESPLPLLLNNPLLMEAPQRPFLVDSHCQTAATVAQSSTLIPTQPCTSDLFSSFCQEAEDRQTQTELGWDQVVDQVEEEYFQSWASLASSATQTTISTSVKEDDFVELDQFLFCLDEEKDSNENPEFLQLTSSLDVGTNVPALTEQKTTEIDQ</sequence>
<dbReference type="InterPro" id="IPR013087">
    <property type="entry name" value="Znf_C2H2_type"/>
</dbReference>
<feature type="compositionally biased region" description="Polar residues" evidence="3">
    <location>
        <begin position="295"/>
        <end position="307"/>
    </location>
</feature>
<dbReference type="AlphaFoldDB" id="A0A7R8ZJQ0"/>
<accession>A0A7R8ZJQ0</accession>
<dbReference type="SUPFAM" id="SSF103196">
    <property type="entry name" value="Roadblock/LC7 domain"/>
    <property type="match status" value="1"/>
</dbReference>
<dbReference type="EMBL" id="OB660822">
    <property type="protein sequence ID" value="CAD7226409.1"/>
    <property type="molecule type" value="Genomic_DNA"/>
</dbReference>
<dbReference type="GO" id="GO:0005737">
    <property type="term" value="C:cytoplasm"/>
    <property type="evidence" value="ECO:0007669"/>
    <property type="project" value="UniProtKB-ARBA"/>
</dbReference>
<dbReference type="InterPro" id="IPR037587">
    <property type="entry name" value="LAMTOR2-like"/>
</dbReference>